<protein>
    <submittedName>
        <fullName evidence="4">AMP-binding protein</fullName>
    </submittedName>
</protein>
<reference evidence="4 5" key="1">
    <citation type="submission" date="2020-08" db="EMBL/GenBank/DDBJ databases">
        <title>Genome sequence of Acidovorax monticola KACC 19171T.</title>
        <authorList>
            <person name="Hyun D.-W."/>
            <person name="Bae J.-W."/>
        </authorList>
    </citation>
    <scope>NUCLEOTIDE SEQUENCE [LARGE SCALE GENOMIC DNA]</scope>
    <source>
        <strain evidence="4 5">KACC 19171</strain>
    </source>
</reference>
<dbReference type="Proteomes" id="UP000516057">
    <property type="component" value="Chromosome"/>
</dbReference>
<dbReference type="InterPro" id="IPR042099">
    <property type="entry name" value="ANL_N_sf"/>
</dbReference>
<dbReference type="Gene3D" id="3.30.300.30">
    <property type="match status" value="1"/>
</dbReference>
<dbReference type="InterPro" id="IPR000873">
    <property type="entry name" value="AMP-dep_synth/lig_dom"/>
</dbReference>
<sequence>MDRTIPSATRVEALYGDRLVPCHAPRPVNLDAMLRATVASRAGAPALEEGERIWSYAELDRMVNRTATGLRAAGVVAGERVALFMGNRIEFTALLFGIWRAGAVAVPIGIRQSAQELEYMLNQCEACALVLEASLAPRLPPRERVASLRTVVYCADPGESWSGGPGAMDYPALLAMGCDAPLAASLGDQEPACIMYTSGTTGHPKGAVLSHLGFFHSAHNYAGRFGYHADDRTLLVIPGTHISGLLAVVVVSMLVGACMVSLREFQAPRVLDVLSRRRITAAVMVPAMYNLIVLEPGLAGRDLSAWRIGHFGGAAMPEITIQRLATLLPGLALYNGFGATETTSAIALTEPGDAARYPDSVGTLLPCVDVRVLDAEGREVPLGQPGELWIRSPGNAIGYWNNPQATRSAFVAGYWRSGDVGSMDALGLLRVFDRIKDMINRGGFKVYCVELENVIQRYPGVIEVAAVPSPCPVLGERVHVFVHATQPVMLDALRAFCRDHVADYKLPDILTQSPEPLPRNLNGKLTKAPLRERARILATAPDISPKG</sequence>
<dbReference type="RefSeq" id="WP_187737464.1">
    <property type="nucleotide sequence ID" value="NZ_CP060790.1"/>
</dbReference>
<evidence type="ECO:0000313" key="5">
    <source>
        <dbReference type="Proteomes" id="UP000516057"/>
    </source>
</evidence>
<dbReference type="SUPFAM" id="SSF56801">
    <property type="entry name" value="Acetyl-CoA synthetase-like"/>
    <property type="match status" value="1"/>
</dbReference>
<dbReference type="KEGG" id="amon:H9L24_06510"/>
<feature type="transmembrane region" description="Helical" evidence="1">
    <location>
        <begin position="242"/>
        <end position="262"/>
    </location>
</feature>
<dbReference type="InterPro" id="IPR020845">
    <property type="entry name" value="AMP-binding_CS"/>
</dbReference>
<dbReference type="InterPro" id="IPR050237">
    <property type="entry name" value="ATP-dep_AMP-bd_enzyme"/>
</dbReference>
<evidence type="ECO:0000313" key="4">
    <source>
        <dbReference type="EMBL" id="QNP60483.1"/>
    </source>
</evidence>
<dbReference type="InterPro" id="IPR045851">
    <property type="entry name" value="AMP-bd_C_sf"/>
</dbReference>
<dbReference type="Pfam" id="PF13193">
    <property type="entry name" value="AMP-binding_C"/>
    <property type="match status" value="1"/>
</dbReference>
<keyword evidence="1" id="KW-1133">Transmembrane helix</keyword>
<feature type="domain" description="AMP-dependent synthetase/ligase" evidence="2">
    <location>
        <begin position="35"/>
        <end position="400"/>
    </location>
</feature>
<dbReference type="EMBL" id="CP060790">
    <property type="protein sequence ID" value="QNP60483.1"/>
    <property type="molecule type" value="Genomic_DNA"/>
</dbReference>
<dbReference type="GO" id="GO:0016878">
    <property type="term" value="F:acid-thiol ligase activity"/>
    <property type="evidence" value="ECO:0007669"/>
    <property type="project" value="UniProtKB-ARBA"/>
</dbReference>
<dbReference type="PANTHER" id="PTHR43767:SF1">
    <property type="entry name" value="NONRIBOSOMAL PEPTIDE SYNTHASE PES1 (EUROFUNG)-RELATED"/>
    <property type="match status" value="1"/>
</dbReference>
<dbReference type="PROSITE" id="PS00455">
    <property type="entry name" value="AMP_BINDING"/>
    <property type="match status" value="1"/>
</dbReference>
<feature type="domain" description="AMP-binding enzyme C-terminal" evidence="3">
    <location>
        <begin position="450"/>
        <end position="524"/>
    </location>
</feature>
<gene>
    <name evidence="4" type="ORF">H9L24_06510</name>
</gene>
<keyword evidence="1" id="KW-0812">Transmembrane</keyword>
<evidence type="ECO:0000259" key="2">
    <source>
        <dbReference type="Pfam" id="PF00501"/>
    </source>
</evidence>
<evidence type="ECO:0000256" key="1">
    <source>
        <dbReference type="SAM" id="Phobius"/>
    </source>
</evidence>
<dbReference type="AlphaFoldDB" id="A0A7H0HIW7"/>
<keyword evidence="1" id="KW-0472">Membrane</keyword>
<dbReference type="Pfam" id="PF00501">
    <property type="entry name" value="AMP-binding"/>
    <property type="match status" value="1"/>
</dbReference>
<organism evidence="4 5">
    <name type="scientific">Paenacidovorax monticola</name>
    <dbReference type="NCBI Taxonomy" id="1926868"/>
    <lineage>
        <taxon>Bacteria</taxon>
        <taxon>Pseudomonadati</taxon>
        <taxon>Pseudomonadota</taxon>
        <taxon>Betaproteobacteria</taxon>
        <taxon>Burkholderiales</taxon>
        <taxon>Comamonadaceae</taxon>
        <taxon>Paenacidovorax</taxon>
    </lineage>
</organism>
<evidence type="ECO:0000259" key="3">
    <source>
        <dbReference type="Pfam" id="PF13193"/>
    </source>
</evidence>
<name>A0A7H0HIW7_9BURK</name>
<keyword evidence="5" id="KW-1185">Reference proteome</keyword>
<dbReference type="InterPro" id="IPR025110">
    <property type="entry name" value="AMP-bd_C"/>
</dbReference>
<dbReference type="Gene3D" id="3.40.50.12780">
    <property type="entry name" value="N-terminal domain of ligase-like"/>
    <property type="match status" value="1"/>
</dbReference>
<accession>A0A7H0HIW7</accession>
<dbReference type="PANTHER" id="PTHR43767">
    <property type="entry name" value="LONG-CHAIN-FATTY-ACID--COA LIGASE"/>
    <property type="match status" value="1"/>
</dbReference>
<proteinExistence type="predicted"/>